<dbReference type="GO" id="GO:0005096">
    <property type="term" value="F:GTPase activator activity"/>
    <property type="evidence" value="ECO:0007669"/>
    <property type="project" value="UniProtKB-KW"/>
</dbReference>
<evidence type="ECO:0000313" key="7">
    <source>
        <dbReference type="Proteomes" id="UP001149074"/>
    </source>
</evidence>
<dbReference type="PANTHER" id="PTHR22957:SF502">
    <property type="entry name" value="SMALL G PROTEIN SIGNALING MODULATOR 2-RELATED"/>
    <property type="match status" value="1"/>
</dbReference>
<dbReference type="Pfam" id="PF00566">
    <property type="entry name" value="RabGAP-TBC"/>
    <property type="match status" value="1"/>
</dbReference>
<dbReference type="EMBL" id="JAPQKI010000003">
    <property type="protein sequence ID" value="KAJ5109901.1"/>
    <property type="molecule type" value="Genomic_DNA"/>
</dbReference>
<feature type="compositionally biased region" description="Polar residues" evidence="4">
    <location>
        <begin position="745"/>
        <end position="756"/>
    </location>
</feature>
<accession>A0A9W9G0J4</accession>
<protein>
    <recommendedName>
        <fullName evidence="2">GTPase-activating protein GYP7</fullName>
    </recommendedName>
    <alternativeName>
        <fullName evidence="3">GAP for YPT7</fullName>
    </alternativeName>
</protein>
<dbReference type="FunFam" id="1.10.472.80:FF:000005">
    <property type="entry name" value="TBC1 domain family member 15"/>
    <property type="match status" value="1"/>
</dbReference>
<evidence type="ECO:0000256" key="2">
    <source>
        <dbReference type="ARBA" id="ARBA00072091"/>
    </source>
</evidence>
<keyword evidence="7" id="KW-1185">Reference proteome</keyword>
<dbReference type="Gene3D" id="1.10.472.80">
    <property type="entry name" value="Ypt/Rab-GAP domain of gyp1p, domain 3"/>
    <property type="match status" value="1"/>
</dbReference>
<feature type="domain" description="Rab-GAP TBC" evidence="5">
    <location>
        <begin position="441"/>
        <end position="669"/>
    </location>
</feature>
<feature type="region of interest" description="Disordered" evidence="4">
    <location>
        <begin position="738"/>
        <end position="791"/>
    </location>
</feature>
<evidence type="ECO:0000256" key="4">
    <source>
        <dbReference type="SAM" id="MobiDB-lite"/>
    </source>
</evidence>
<comment type="caution">
    <text evidence="6">The sequence shown here is derived from an EMBL/GenBank/DDBJ whole genome shotgun (WGS) entry which is preliminary data.</text>
</comment>
<dbReference type="PANTHER" id="PTHR22957">
    <property type="entry name" value="TBC1 DOMAIN FAMILY MEMBER GTPASE-ACTIVATING PROTEIN"/>
    <property type="match status" value="1"/>
</dbReference>
<evidence type="ECO:0000259" key="5">
    <source>
        <dbReference type="PROSITE" id="PS50086"/>
    </source>
</evidence>
<dbReference type="InterPro" id="IPR035969">
    <property type="entry name" value="Rab-GAP_TBC_sf"/>
</dbReference>
<keyword evidence="1" id="KW-0343">GTPase activation</keyword>
<dbReference type="OrthoDB" id="10264062at2759"/>
<dbReference type="Proteomes" id="UP001149074">
    <property type="component" value="Unassembled WGS sequence"/>
</dbReference>
<feature type="compositionally biased region" description="Low complexity" evidence="4">
    <location>
        <begin position="272"/>
        <end position="283"/>
    </location>
</feature>
<dbReference type="GeneID" id="81354019"/>
<dbReference type="RefSeq" id="XP_056478012.1">
    <property type="nucleotide sequence ID" value="XM_056615040.1"/>
</dbReference>
<dbReference type="PROSITE" id="PS50086">
    <property type="entry name" value="TBC_RABGAP"/>
    <property type="match status" value="1"/>
</dbReference>
<evidence type="ECO:0000256" key="1">
    <source>
        <dbReference type="ARBA" id="ARBA00022468"/>
    </source>
</evidence>
<name>A0A9W9G0J4_9EURO</name>
<organism evidence="6 7">
    <name type="scientific">Penicillium argentinense</name>
    <dbReference type="NCBI Taxonomy" id="1131581"/>
    <lineage>
        <taxon>Eukaryota</taxon>
        <taxon>Fungi</taxon>
        <taxon>Dikarya</taxon>
        <taxon>Ascomycota</taxon>
        <taxon>Pezizomycotina</taxon>
        <taxon>Eurotiomycetes</taxon>
        <taxon>Eurotiomycetidae</taxon>
        <taxon>Eurotiales</taxon>
        <taxon>Aspergillaceae</taxon>
        <taxon>Penicillium</taxon>
    </lineage>
</organism>
<gene>
    <name evidence="6" type="ORF">N7532_002546</name>
</gene>
<feature type="region of interest" description="Disordered" evidence="4">
    <location>
        <begin position="264"/>
        <end position="287"/>
    </location>
</feature>
<dbReference type="GO" id="GO:0005737">
    <property type="term" value="C:cytoplasm"/>
    <property type="evidence" value="ECO:0007669"/>
    <property type="project" value="UniProtKB-ARBA"/>
</dbReference>
<evidence type="ECO:0000256" key="3">
    <source>
        <dbReference type="ARBA" id="ARBA00082648"/>
    </source>
</evidence>
<feature type="compositionally biased region" description="Polar residues" evidence="4">
    <location>
        <begin position="766"/>
        <end position="785"/>
    </location>
</feature>
<reference evidence="6" key="1">
    <citation type="submission" date="2022-11" db="EMBL/GenBank/DDBJ databases">
        <authorList>
            <person name="Petersen C."/>
        </authorList>
    </citation>
    <scope>NUCLEOTIDE SEQUENCE</scope>
    <source>
        <strain evidence="6">IBT 30761</strain>
    </source>
</reference>
<dbReference type="InterPro" id="IPR000195">
    <property type="entry name" value="Rab-GAP-TBC_dom"/>
</dbReference>
<proteinExistence type="predicted"/>
<feature type="region of interest" description="Disordered" evidence="4">
    <location>
        <begin position="1"/>
        <end position="23"/>
    </location>
</feature>
<sequence>MAAKYTPPASPPSPTASFYDVSDEDEDEYSTIAHAQSRKGVKLLYSKSKVYVHPTPSSKDNIAGFIALIQQKPPPAPVHSTGGSSRNNEAASFLLAWVPETSLGDAYDTYVKVDLCDDDAPPRQRYLVPPLPMTTTYRDPIGLYSFAVPVSEIYSLLVRPPSFGWWFGSLVINTRSGDSFPALFFHDSECESTILQKKKLVKESFDPFDNEGSLFWGGDEVLRWLRRYVDVERSSVDRNAYLINPSAEDQLSFGRALVPGDGTVASKAQPEAATAGPSAGAAPRDASMDPFMKTLKETRWKVLEQLSKITTFTRRTANDIVENPRIPPQMRRLMKNPEIQTLQDEFDSARIYLARWAMSIAEQSEKERKQRIWTAQDVLESEDSSVGEFEILELETGNLALRERRRTLALPEWEGFFDPTSGRLQVTEEEVKERIFHGGLDPNDGTRKEAWLFLLGVYPWDSSHDERQAIMNSKRDEYVRLKAGWWERLVEGNSTSEEYENWREQRNRIEKDVHRTDRTIPLFAGEDIPHPDPDSPFADTGTNVHLEQMKDMLLTYNEYNPDLGYVQGMSDLLAPLYAVMQDDAVAFWAFVGFMDRMERNFLRDQSGMRSQLLALDQLVQLMDPQLYLHLQSADSTNFFFFFRMLLVWYKREFEWSDTLRLWETLWTDYFSSSFHLFIALAILEKHRDIIMDHLKHFDEVLKYINELSNTMELVPILTRAESLFHRFERAVQAIDKKDNFPAAPSAQQRRPTSGTEPISDAGKGKQAQQLTVGFSSSVNPPSALQQAIDKDKPKVISPELRELLRKDVPWRR</sequence>
<evidence type="ECO:0000313" key="6">
    <source>
        <dbReference type="EMBL" id="KAJ5109901.1"/>
    </source>
</evidence>
<dbReference type="SMART" id="SM00164">
    <property type="entry name" value="TBC"/>
    <property type="match status" value="1"/>
</dbReference>
<dbReference type="AlphaFoldDB" id="A0A9W9G0J4"/>
<reference evidence="6" key="2">
    <citation type="journal article" date="2023" name="IMA Fungus">
        <title>Comparative genomic study of the Penicillium genus elucidates a diverse pangenome and 15 lateral gene transfer events.</title>
        <authorList>
            <person name="Petersen C."/>
            <person name="Sorensen T."/>
            <person name="Nielsen M.R."/>
            <person name="Sondergaard T.E."/>
            <person name="Sorensen J.L."/>
            <person name="Fitzpatrick D.A."/>
            <person name="Frisvad J.C."/>
            <person name="Nielsen K.L."/>
        </authorList>
    </citation>
    <scope>NUCLEOTIDE SEQUENCE</scope>
    <source>
        <strain evidence="6">IBT 30761</strain>
    </source>
</reference>
<dbReference type="SUPFAM" id="SSF47923">
    <property type="entry name" value="Ypt/Rab-GAP domain of gyp1p"/>
    <property type="match status" value="2"/>
</dbReference>
<dbReference type="Gene3D" id="1.10.8.270">
    <property type="entry name" value="putative rabgap domain of human tbc1 domain family member 14 like domains"/>
    <property type="match status" value="1"/>
</dbReference>
<dbReference type="FunFam" id="1.10.8.270:FF:000032">
    <property type="entry name" value="GTPase activating protein (Gyp7)"/>
    <property type="match status" value="1"/>
</dbReference>